<accession>A0ACB9LH81</accession>
<dbReference type="Proteomes" id="UP001057402">
    <property type="component" value="Chromosome 11"/>
</dbReference>
<protein>
    <submittedName>
        <fullName evidence="1">Uncharacterized protein</fullName>
    </submittedName>
</protein>
<gene>
    <name evidence="1" type="ORF">MLD38_035446</name>
</gene>
<evidence type="ECO:0000313" key="1">
    <source>
        <dbReference type="EMBL" id="KAI4310469.1"/>
    </source>
</evidence>
<keyword evidence="2" id="KW-1185">Reference proteome</keyword>
<evidence type="ECO:0000313" key="2">
    <source>
        <dbReference type="Proteomes" id="UP001057402"/>
    </source>
</evidence>
<comment type="caution">
    <text evidence="1">The sequence shown here is derived from an EMBL/GenBank/DDBJ whole genome shotgun (WGS) entry which is preliminary data.</text>
</comment>
<reference evidence="2" key="1">
    <citation type="journal article" date="2023" name="Front. Plant Sci.">
        <title>Chromosomal-level genome assembly of Melastoma candidum provides insights into trichome evolution.</title>
        <authorList>
            <person name="Zhong Y."/>
            <person name="Wu W."/>
            <person name="Sun C."/>
            <person name="Zou P."/>
            <person name="Liu Y."/>
            <person name="Dai S."/>
            <person name="Zhou R."/>
        </authorList>
    </citation>
    <scope>NUCLEOTIDE SEQUENCE [LARGE SCALE GENOMIC DNA]</scope>
</reference>
<proteinExistence type="predicted"/>
<dbReference type="EMBL" id="CM042890">
    <property type="protein sequence ID" value="KAI4310469.1"/>
    <property type="molecule type" value="Genomic_DNA"/>
</dbReference>
<sequence>MECQNLGKINVLPVFYKVSPVEVRLHEKEDGSKGCYQLAVEDMEALHGTEMANIWRKALWEGGDLIGEVVQEGEDEGPVVQRITEKVLKILNRVPMEVAKYPTGINSRLEDVRQLLHMTPHVDEVFMIGIHGIGGGGKTTLAKAICNDIADNFDDWCFLRDVRTTDLVLSQQTLLRQLLREPNFSVPSVDMGKHLIKERLCHKTVLVIIDNVDSSDQLDALAGDLDWFGYGRTKIFFVFCQMMWCRRIMQ</sequence>
<name>A0ACB9LH81_9MYRT</name>
<organism evidence="1 2">
    <name type="scientific">Melastoma candidum</name>
    <dbReference type="NCBI Taxonomy" id="119954"/>
    <lineage>
        <taxon>Eukaryota</taxon>
        <taxon>Viridiplantae</taxon>
        <taxon>Streptophyta</taxon>
        <taxon>Embryophyta</taxon>
        <taxon>Tracheophyta</taxon>
        <taxon>Spermatophyta</taxon>
        <taxon>Magnoliopsida</taxon>
        <taxon>eudicotyledons</taxon>
        <taxon>Gunneridae</taxon>
        <taxon>Pentapetalae</taxon>
        <taxon>rosids</taxon>
        <taxon>malvids</taxon>
        <taxon>Myrtales</taxon>
        <taxon>Melastomataceae</taxon>
        <taxon>Melastomatoideae</taxon>
        <taxon>Melastomateae</taxon>
        <taxon>Melastoma</taxon>
    </lineage>
</organism>